<dbReference type="EMBL" id="SSDS01000013">
    <property type="protein sequence ID" value="TXG78508.1"/>
    <property type="molecule type" value="Genomic_DNA"/>
</dbReference>
<proteinExistence type="predicted"/>
<dbReference type="Proteomes" id="UP000321026">
    <property type="component" value="Unassembled WGS sequence"/>
</dbReference>
<accession>A0A5C7JBC2</accession>
<evidence type="ECO:0000313" key="1">
    <source>
        <dbReference type="EMBL" id="TXG78508.1"/>
    </source>
</evidence>
<gene>
    <name evidence="1" type="ORF">E6Q11_00880</name>
</gene>
<sequence length="132" mass="15139">MDSIKIYKFDEDLLLCVEHFDSDDPCSRTVRTGKTRVKYSFEVANNKVASVMMSKDPCKIKRMWISSDDIDSGRVDLSILSEAMREQAIAHAKAANCKNLHFRTGSVNKRLPLFNVGDMTCSEDWCRWNLKI</sequence>
<name>A0A5C7JBC2_9BACT</name>
<protein>
    <submittedName>
        <fullName evidence="1">Uncharacterized protein</fullName>
    </submittedName>
</protein>
<evidence type="ECO:0000313" key="2">
    <source>
        <dbReference type="Proteomes" id="UP000321026"/>
    </source>
</evidence>
<comment type="caution">
    <text evidence="1">The sequence shown here is derived from an EMBL/GenBank/DDBJ whole genome shotgun (WGS) entry which is preliminary data.</text>
</comment>
<organism evidence="1 2">
    <name type="scientific">Candidatus Dojkabacteria bacterium</name>
    <dbReference type="NCBI Taxonomy" id="2099670"/>
    <lineage>
        <taxon>Bacteria</taxon>
        <taxon>Candidatus Dojkabacteria</taxon>
    </lineage>
</organism>
<dbReference type="AlphaFoldDB" id="A0A5C7JBC2"/>
<reference evidence="1 2" key="1">
    <citation type="submission" date="2018-09" db="EMBL/GenBank/DDBJ databases">
        <title>Metagenome Assembled Genomes from an Advanced Water Purification Facility.</title>
        <authorList>
            <person name="Stamps B.W."/>
            <person name="Spear J.R."/>
        </authorList>
    </citation>
    <scope>NUCLEOTIDE SEQUENCE [LARGE SCALE GENOMIC DNA]</scope>
    <source>
        <strain evidence="1">Bin_63_2</strain>
    </source>
</reference>